<name>A0A812VQ70_9DINO</name>
<gene>
    <name evidence="2" type="ORF">SNEC2469_LOCUS18430</name>
</gene>
<proteinExistence type="predicted"/>
<feature type="region of interest" description="Disordered" evidence="1">
    <location>
        <begin position="693"/>
        <end position="717"/>
    </location>
</feature>
<evidence type="ECO:0000313" key="2">
    <source>
        <dbReference type="EMBL" id="CAE7651585.1"/>
    </source>
</evidence>
<protein>
    <submittedName>
        <fullName evidence="2">Uncharacterized protein</fullName>
    </submittedName>
</protein>
<reference evidence="2" key="1">
    <citation type="submission" date="2021-02" db="EMBL/GenBank/DDBJ databases">
        <authorList>
            <person name="Dougan E. K."/>
            <person name="Rhodes N."/>
            <person name="Thang M."/>
            <person name="Chan C."/>
        </authorList>
    </citation>
    <scope>NUCLEOTIDE SEQUENCE</scope>
</reference>
<comment type="caution">
    <text evidence="2">The sequence shown here is derived from an EMBL/GenBank/DDBJ whole genome shotgun (WGS) entry which is preliminary data.</text>
</comment>
<feature type="non-terminal residue" evidence="2">
    <location>
        <position position="1"/>
    </location>
</feature>
<dbReference type="EMBL" id="CAJNJA010031012">
    <property type="protein sequence ID" value="CAE7651585.1"/>
    <property type="molecule type" value="Genomic_DNA"/>
</dbReference>
<evidence type="ECO:0000256" key="1">
    <source>
        <dbReference type="SAM" id="MobiDB-lite"/>
    </source>
</evidence>
<accession>A0A812VQ70</accession>
<dbReference type="Proteomes" id="UP000601435">
    <property type="component" value="Unassembled WGS sequence"/>
</dbReference>
<organism evidence="2 3">
    <name type="scientific">Symbiodinium necroappetens</name>
    <dbReference type="NCBI Taxonomy" id="1628268"/>
    <lineage>
        <taxon>Eukaryota</taxon>
        <taxon>Sar</taxon>
        <taxon>Alveolata</taxon>
        <taxon>Dinophyceae</taxon>
        <taxon>Suessiales</taxon>
        <taxon>Symbiodiniaceae</taxon>
        <taxon>Symbiodinium</taxon>
    </lineage>
</organism>
<sequence length="783" mass="88346">MSTDFNPALIPQELSAGVEGGNILEQLQEIRDVINEFANVETWSEPFRHIMEGALAVHRLRLLDLSRREEVLFLELIEGRGLHVRAHDSQCFFYSEYGHWSAYNGVVPQGTLARCKTFLMQLEGLYSMFDNNVLRENEGILVAAQELLRQYGGRSEQLLEACEKAAICRVPPTKTKQQGHGEDDTPAQAAVGMHWTAVMANTIGKLYVKLQTSLLNDSVIKYYIEWCSIDVCQQGGFCTMDGCFVFDPRGGLKAVPKSPQRNVYVHLPHRMLDPVADDVKNRLDMFWKTTYWGNAPAFDVCMASLTLAFRGENVDRAFWGVGSGGVGQSLQTAHLEAILGNYHSCLDMNIYFIDEEMRKQAANLVGKIVVTGQESVQGSRRPMREDIYKKHISADKVPERLPYAIRTGLVELRGWKRFELNAYPKFAGVTEENINSIMRRTAVCRYKATFVDEARIKGREVQAAASGIFPRDPTLKDFLRDKPACLVTLRCIWNYARGRTAAECRAVLENYVVHGGDRGLTAAAVRSSCGLSVREGPAADAIDEALKLPHPGDDDPIAAAARAQRKWQMKSMQVIMDWLIDESKDWFTVAQLRSTKTKVVFSFNRSDAQEKVDELVAAGLLICETTILPKVSKTFIYVPRIATQKALSEVIPLDHDQNMVFTEECDWNRMRSRLGPDTSRMLNMKTLTQGYRQRHVPEGSKRGRGAPSKRITGSETDRKMKEELQVAMDRDAAMCREVRELVEGGEESADHKVAMQRHYFYPVTTRCRRFLKTNGAQNCTRLT</sequence>
<dbReference type="OrthoDB" id="434259at2759"/>
<keyword evidence="3" id="KW-1185">Reference proteome</keyword>
<evidence type="ECO:0000313" key="3">
    <source>
        <dbReference type="Proteomes" id="UP000601435"/>
    </source>
</evidence>
<dbReference type="AlphaFoldDB" id="A0A812VQ70"/>